<dbReference type="SUPFAM" id="SSF48371">
    <property type="entry name" value="ARM repeat"/>
    <property type="match status" value="1"/>
</dbReference>
<feature type="region of interest" description="Disordered" evidence="1">
    <location>
        <begin position="31"/>
        <end position="50"/>
    </location>
</feature>
<sequence>MKEDIRPVIKELQYACRQSLYNGIAGVTGNSDAGPSSDREQPLAASNLHPGVPVSVPAACPQVKRQRREIFVGTNEARSWDVILAETSSLLPLMTKHEHGQVSRLAGILLLGFFLPQSTGNDFFSLQNTSSRRPVRVPSRQQWQKQQSQSTGIQTSETLTENQRISEQQIIMMSLEERLESSLHRYGNEFGELDDLIVHKHVENAFLAFLKLGLRPFLSGRPAHTTQVDLIHLLAMAIHPHPSEQCIRQTTSRLEEQKSDVWEMTTRLMSSLVPHSFQINYQHRVELVQIVLDCLVLPEYRQEAVMYKNAPLFEGAIPHLRASLYAFGMASMSPYDNHLAQCGMVSLAIQSGNDHIVKEEWSRLLHRMVDDRTNYSHYHDEIIHIPTTATVTNSLVRNFGDKKFCPHTARGELLREFLIRCNEARHFAEEEFLQYTLSSLTDAIEMQVDCWTKEEEAKNENSENEENSSNRGKEGDKDSVWSSNQPPLVLASLLNAAKDIFHFLLPAKNSMQVKGESEEEEDEVEESDGSHHRDMLISCAIQLLHHWDPVIVKEACTMLVLAFSYSDDMWEDYIGAVFDSVVIALDIALESKEDAPTSVVSIEGLVSAFSQRSLTFAVNLFRLLLKKEKHLGGNSLVLFRLIAAIANARPAVAQESIGILMHKLNEVKDPNVKKHILASILSCRRTHYFANEMDSLTNVVPKISSSSLGNWDKYIISRHAILTGNFAVARELYNELMASASTERSFLWLSAMEKVAEGEARLCSDAAMALPESASKLRMAISTFRSLETLKFASTSFQIRLLELRVSFLDLLTNMRQLTMEMRLIGTEPKKFTRPHLHLKNIVKLLRKLSIDYLILYKQYGLFICQQSRSVLRTLHVLCSFVAKAGTRIFLDSVVIEEETSKGVFADGDSTQPIALLMKQLDSFALEKVNQFVDAKIRAVTLLQIVDGILKTPVPTPRSLTCPKTLPFASLRLVPDPDTHEGEEDPLKIDSGTHVAFLASGKLPTSLMMSFSKIPFNIVLLWYTLTSKGGSTKISTSSEKLQKTEGGPIAASLSSTGTFFTKVESKILLNEGWYGLRFRLGCRDIRGGEWELPMENPHFFSLKVVRSRRTEA</sequence>
<gene>
    <name evidence="3" type="ORF">PAUS00366_LOCUS22240</name>
</gene>
<reference evidence="3" key="1">
    <citation type="submission" date="2021-01" db="EMBL/GenBank/DDBJ databases">
        <authorList>
            <person name="Corre E."/>
            <person name="Pelletier E."/>
            <person name="Niang G."/>
            <person name="Scheremetjew M."/>
            <person name="Finn R."/>
            <person name="Kale V."/>
            <person name="Holt S."/>
            <person name="Cochrane G."/>
            <person name="Meng A."/>
            <person name="Brown T."/>
            <person name="Cohen L."/>
        </authorList>
    </citation>
    <scope>NUCLEOTIDE SEQUENCE</scope>
    <source>
        <strain evidence="3">10249 10 AB</strain>
    </source>
</reference>
<organism evidence="3">
    <name type="scientific">Pseudo-nitzschia australis</name>
    <dbReference type="NCBI Taxonomy" id="44445"/>
    <lineage>
        <taxon>Eukaryota</taxon>
        <taxon>Sar</taxon>
        <taxon>Stramenopiles</taxon>
        <taxon>Ochrophyta</taxon>
        <taxon>Bacillariophyta</taxon>
        <taxon>Bacillariophyceae</taxon>
        <taxon>Bacillariophycidae</taxon>
        <taxon>Bacillariales</taxon>
        <taxon>Bacillariaceae</taxon>
        <taxon>Pseudo-nitzschia</taxon>
    </lineage>
</organism>
<accession>A0A7S4AWP3</accession>
<dbReference type="AlphaFoldDB" id="A0A7S4AWP3"/>
<dbReference type="InterPro" id="IPR016024">
    <property type="entry name" value="ARM-type_fold"/>
</dbReference>
<name>A0A7S4AWP3_9STRA</name>
<dbReference type="InterPro" id="IPR056517">
    <property type="entry name" value="INTS7_HB"/>
</dbReference>
<evidence type="ECO:0000256" key="1">
    <source>
        <dbReference type="SAM" id="MobiDB-lite"/>
    </source>
</evidence>
<feature type="region of interest" description="Disordered" evidence="1">
    <location>
        <begin position="454"/>
        <end position="480"/>
    </location>
</feature>
<dbReference type="EMBL" id="HBIX01034083">
    <property type="protein sequence ID" value="CAE0729455.1"/>
    <property type="molecule type" value="Transcribed_RNA"/>
</dbReference>
<dbReference type="Pfam" id="PF24437">
    <property type="entry name" value="INTS7_HB"/>
    <property type="match status" value="1"/>
</dbReference>
<evidence type="ECO:0000313" key="3">
    <source>
        <dbReference type="EMBL" id="CAE0729455.1"/>
    </source>
</evidence>
<evidence type="ECO:0000259" key="2">
    <source>
        <dbReference type="Pfam" id="PF24437"/>
    </source>
</evidence>
<feature type="region of interest" description="Disordered" evidence="1">
    <location>
        <begin position="129"/>
        <end position="159"/>
    </location>
</feature>
<proteinExistence type="predicted"/>
<feature type="compositionally biased region" description="Low complexity" evidence="1">
    <location>
        <begin position="130"/>
        <end position="158"/>
    </location>
</feature>
<protein>
    <recommendedName>
        <fullName evidence="2">Integrator complex subunit 7 helical bundle domain-containing protein</fullName>
    </recommendedName>
</protein>
<feature type="domain" description="Integrator complex subunit 7 helical bundle" evidence="2">
    <location>
        <begin position="727"/>
        <end position="822"/>
    </location>
</feature>